<sequence>MAQITITLLSGDPDADPQEFQVGVVGEDNTKTTHRVTVSQEQYQKLTGGLRSTEELVKASFEFLLEREATREILQNFDLSQIQKYFPEYEAVISSQLAK</sequence>
<reference evidence="1 2" key="1">
    <citation type="journal article" date="2016" name="Nat. Commun.">
        <title>Thousands of microbial genomes shed light on interconnected biogeochemical processes in an aquifer system.</title>
        <authorList>
            <person name="Anantharaman K."/>
            <person name="Brown C.T."/>
            <person name="Hug L.A."/>
            <person name="Sharon I."/>
            <person name="Castelle C.J."/>
            <person name="Probst A.J."/>
            <person name="Thomas B.C."/>
            <person name="Singh A."/>
            <person name="Wilkins M.J."/>
            <person name="Karaoz U."/>
            <person name="Brodie E.L."/>
            <person name="Williams K.H."/>
            <person name="Hubbard S.S."/>
            <person name="Banfield J.F."/>
        </authorList>
    </citation>
    <scope>NUCLEOTIDE SEQUENCE [LARGE SCALE GENOMIC DNA]</scope>
</reference>
<gene>
    <name evidence="1" type="ORF">A2Z11_00315</name>
</gene>
<dbReference type="AlphaFoldDB" id="A0A1G1WH15"/>
<proteinExistence type="predicted"/>
<organism evidence="1 2">
    <name type="scientific">Candidatus Woykebacteria bacterium RBG_16_43_9</name>
    <dbReference type="NCBI Taxonomy" id="1802596"/>
    <lineage>
        <taxon>Bacteria</taxon>
        <taxon>Candidatus Woykeibacteriota</taxon>
    </lineage>
</organism>
<accession>A0A1G1WH15</accession>
<evidence type="ECO:0000313" key="2">
    <source>
        <dbReference type="Proteomes" id="UP000176389"/>
    </source>
</evidence>
<comment type="caution">
    <text evidence="1">The sequence shown here is derived from an EMBL/GenBank/DDBJ whole genome shotgun (WGS) entry which is preliminary data.</text>
</comment>
<dbReference type="EMBL" id="MHCS01000012">
    <property type="protein sequence ID" value="OGY26730.1"/>
    <property type="molecule type" value="Genomic_DNA"/>
</dbReference>
<dbReference type="Proteomes" id="UP000176389">
    <property type="component" value="Unassembled WGS sequence"/>
</dbReference>
<name>A0A1G1WH15_9BACT</name>
<evidence type="ECO:0000313" key="1">
    <source>
        <dbReference type="EMBL" id="OGY26730.1"/>
    </source>
</evidence>
<protein>
    <submittedName>
        <fullName evidence="1">Uncharacterized protein</fullName>
    </submittedName>
</protein>